<reference evidence="3 4" key="1">
    <citation type="journal article" date="2024" name="Commun. Biol.">
        <title>Comparative genomic analysis of thermophilic fungi reveals convergent evolutionary adaptations and gene losses.</title>
        <authorList>
            <person name="Steindorff A.S."/>
            <person name="Aguilar-Pontes M.V."/>
            <person name="Robinson A.J."/>
            <person name="Andreopoulos B."/>
            <person name="LaButti K."/>
            <person name="Kuo A."/>
            <person name="Mondo S."/>
            <person name="Riley R."/>
            <person name="Otillar R."/>
            <person name="Haridas S."/>
            <person name="Lipzen A."/>
            <person name="Grimwood J."/>
            <person name="Schmutz J."/>
            <person name="Clum A."/>
            <person name="Reid I.D."/>
            <person name="Moisan M.C."/>
            <person name="Butler G."/>
            <person name="Nguyen T.T.M."/>
            <person name="Dewar K."/>
            <person name="Conant G."/>
            <person name="Drula E."/>
            <person name="Henrissat B."/>
            <person name="Hansel C."/>
            <person name="Singer S."/>
            <person name="Hutchinson M.I."/>
            <person name="de Vries R.P."/>
            <person name="Natvig D.O."/>
            <person name="Powell A.J."/>
            <person name="Tsang A."/>
            <person name="Grigoriev I.V."/>
        </authorList>
    </citation>
    <scope>NUCLEOTIDE SEQUENCE [LARGE SCALE GENOMIC DNA]</scope>
    <source>
        <strain evidence="3 4">ATCC 22073</strain>
    </source>
</reference>
<keyword evidence="4" id="KW-1185">Reference proteome</keyword>
<feature type="region of interest" description="Disordered" evidence="1">
    <location>
        <begin position="46"/>
        <end position="202"/>
    </location>
</feature>
<gene>
    <name evidence="3" type="ORF">VTJ83DRAFT_1901</name>
</gene>
<dbReference type="Pfam" id="PF11500">
    <property type="entry name" value="Cut12"/>
    <property type="match status" value="1"/>
</dbReference>
<sequence>MISWALKRRNSESVPDPGPSDDTTQLEGPDTPAPVFAVRALKTALFGTPAPRDRRVLAKPKETTATATTTTTQQTGSHVPLMDKSPAKPPGILLTPGTGTSRRKRVSFGHDVKQGSGGTTRASNAEANGTLGMRPRPKTKLQQALETSRKGGAKDTNMYDRGFASQEKEPEDGWEEVEEEDDDNESDFDNDVTTDLNEPHSRSGKYWKAHFESYHTDAKTEMEKLVKYKQLAKSYAKMKDAEAIELNRRLKEEQERVQALEEKLAQLAGPGGASLSKTGGERDKMLMEEIKKQTALATEYKMQVEELEALLQDNAEEDDDGRRQRRIASPRTHRTLMEAQRELRRARTQIREMEKLQDERDRLKSDLALAEQRASRLAEENRRLVNDLAQSTSKVRDLERNLEDSKGSYEKLKEDAKARYLEAQQVLQKKNAKITELQEEVEALKRAGAEARRATRTSRAKSLDEKSMTRPSPEQIGKAGDAGGAVRHVSISRRAAAEQRSSDSLRRLSQDDATLAQARALREKLEAELGTKARPASSVFSDRGNLQDNRSSVSSGRSAHARGEEEEPHPSRNGRPARPTSAAASASAAGAEQPALSETLAKARERRHASRESSLPGQQPPRRTAPPRAPSPTLSDTSPDVARTVAQARAKTAAQRNAAVEDDTDALLAPTQETSAVWNAMNASRAALPEHRKAAALARIQRRIAERKLMQQRLARDKENTGP</sequence>
<feature type="region of interest" description="Disordered" evidence="1">
    <location>
        <begin position="526"/>
        <end position="666"/>
    </location>
</feature>
<feature type="domain" description="Spindle pole body-associated protein cut12" evidence="2">
    <location>
        <begin position="135"/>
        <end position="268"/>
    </location>
</feature>
<evidence type="ECO:0000313" key="4">
    <source>
        <dbReference type="Proteomes" id="UP001600064"/>
    </source>
</evidence>
<dbReference type="InterPro" id="IPR021589">
    <property type="entry name" value="Cut12"/>
</dbReference>
<feature type="region of interest" description="Disordered" evidence="1">
    <location>
        <begin position="445"/>
        <end position="510"/>
    </location>
</feature>
<name>A0ABR4DJI9_9PEZI</name>
<dbReference type="RefSeq" id="XP_070868441.1">
    <property type="nucleotide sequence ID" value="XM_071008112.1"/>
</dbReference>
<feature type="compositionally biased region" description="Basic and acidic residues" evidence="1">
    <location>
        <begin position="495"/>
        <end position="510"/>
    </location>
</feature>
<protein>
    <recommendedName>
        <fullName evidence="2">Spindle pole body-associated protein cut12 domain-containing protein</fullName>
    </recommendedName>
</protein>
<feature type="compositionally biased region" description="Basic and acidic residues" evidence="1">
    <location>
        <begin position="51"/>
        <end position="62"/>
    </location>
</feature>
<feature type="compositionally biased region" description="Low complexity" evidence="1">
    <location>
        <begin position="576"/>
        <end position="595"/>
    </location>
</feature>
<accession>A0ABR4DJI9</accession>
<proteinExistence type="predicted"/>
<evidence type="ECO:0000256" key="1">
    <source>
        <dbReference type="SAM" id="MobiDB-lite"/>
    </source>
</evidence>
<feature type="compositionally biased region" description="Polar residues" evidence="1">
    <location>
        <begin position="538"/>
        <end position="557"/>
    </location>
</feature>
<feature type="compositionally biased region" description="Low complexity" evidence="1">
    <location>
        <begin position="641"/>
        <end position="658"/>
    </location>
</feature>
<dbReference type="EMBL" id="JAZGUE010000002">
    <property type="protein sequence ID" value="KAL2269717.1"/>
    <property type="molecule type" value="Genomic_DNA"/>
</dbReference>
<organism evidence="3 4">
    <name type="scientific">Remersonia thermophila</name>
    <dbReference type="NCBI Taxonomy" id="72144"/>
    <lineage>
        <taxon>Eukaryota</taxon>
        <taxon>Fungi</taxon>
        <taxon>Dikarya</taxon>
        <taxon>Ascomycota</taxon>
        <taxon>Pezizomycotina</taxon>
        <taxon>Sordariomycetes</taxon>
        <taxon>Sordariomycetidae</taxon>
        <taxon>Sordariales</taxon>
        <taxon>Sordariales incertae sedis</taxon>
        <taxon>Remersonia</taxon>
    </lineage>
</organism>
<comment type="caution">
    <text evidence="3">The sequence shown here is derived from an EMBL/GenBank/DDBJ whole genome shotgun (WGS) entry which is preliminary data.</text>
</comment>
<feature type="region of interest" description="Disordered" evidence="1">
    <location>
        <begin position="1"/>
        <end position="34"/>
    </location>
</feature>
<feature type="compositionally biased region" description="Acidic residues" evidence="1">
    <location>
        <begin position="169"/>
        <end position="192"/>
    </location>
</feature>
<dbReference type="GeneID" id="98122756"/>
<evidence type="ECO:0000259" key="2">
    <source>
        <dbReference type="Pfam" id="PF11500"/>
    </source>
</evidence>
<feature type="region of interest" description="Disordered" evidence="1">
    <location>
        <begin position="311"/>
        <end position="331"/>
    </location>
</feature>
<dbReference type="Proteomes" id="UP001600064">
    <property type="component" value="Unassembled WGS sequence"/>
</dbReference>
<evidence type="ECO:0000313" key="3">
    <source>
        <dbReference type="EMBL" id="KAL2269717.1"/>
    </source>
</evidence>
<feature type="compositionally biased region" description="Low complexity" evidence="1">
    <location>
        <begin position="63"/>
        <end position="75"/>
    </location>
</feature>